<dbReference type="InterPro" id="IPR003594">
    <property type="entry name" value="HATPase_dom"/>
</dbReference>
<evidence type="ECO:0000256" key="7">
    <source>
        <dbReference type="ARBA" id="ARBA00022777"/>
    </source>
</evidence>
<dbReference type="OrthoDB" id="9815202at2"/>
<comment type="caution">
    <text evidence="14">The sequence shown here is derived from an EMBL/GenBank/DDBJ whole genome shotgun (WGS) entry which is preliminary data.</text>
</comment>
<sequence length="494" mass="53523">MTGRDTHEAAFGTLGWFGRLVRTTAFKLALVNLVSYSALTLFLIAYISNNTATLLDRQLEATIGSEINSLAEQYRRGGLRQLVSSVELRSRRPSASLYLVADYSGNTIVGNVADLPLAVLNLPDGQPTQVTYQRLDGDVSREFRAVVRVFAMPGGFRLLVGRDIAERQEFEAVVAEAFQVALVVMVVLAFLTWFLIGRTVLKRVESVAETARRIMSGDLGQRLDVTGSGDEFDNLAVSLNRMLERIEALMNGLKEVSDNIAHDLKTPLTRLRNRMETTLREARDDADWRDAVASSIGEADELIHTFDALLRIARVEAGSSGDSFDDLDVREVLADVGELYEPVVEDAGGRLVQAGDGPLPIRGNRALIAQALTNLLDNAIKYGLPEEPGEGSPPVRLEGRVADGEVRVTVADAGPGIPEADRERVLQRFVRLEASRTRPGSGLGLSLVAAVARIHGGRIELGDAAPGLAVTLVLPRRPEAERTGGDGDHGGRDD</sequence>
<feature type="domain" description="HAMP" evidence="13">
    <location>
        <begin position="198"/>
        <end position="251"/>
    </location>
</feature>
<evidence type="ECO:0000313" key="15">
    <source>
        <dbReference type="Proteomes" id="UP000294547"/>
    </source>
</evidence>
<dbReference type="SMART" id="SM00388">
    <property type="entry name" value="HisKA"/>
    <property type="match status" value="1"/>
</dbReference>
<keyword evidence="4" id="KW-0597">Phosphoprotein</keyword>
<evidence type="ECO:0000256" key="5">
    <source>
        <dbReference type="ARBA" id="ARBA00022679"/>
    </source>
</evidence>
<dbReference type="RefSeq" id="WP_126537944.1">
    <property type="nucleotide sequence ID" value="NZ_BSPM01000009.1"/>
</dbReference>
<dbReference type="InterPro" id="IPR005467">
    <property type="entry name" value="His_kinase_dom"/>
</dbReference>
<dbReference type="Pfam" id="PF00512">
    <property type="entry name" value="HisKA"/>
    <property type="match status" value="1"/>
</dbReference>
<keyword evidence="5" id="KW-0808">Transferase</keyword>
<keyword evidence="9" id="KW-0902">Two-component regulatory system</keyword>
<keyword evidence="8 11" id="KW-1133">Transmembrane helix</keyword>
<comment type="catalytic activity">
    <reaction evidence="1">
        <text>ATP + protein L-histidine = ADP + protein N-phospho-L-histidine.</text>
        <dbReference type="EC" id="2.7.13.3"/>
    </reaction>
</comment>
<name>A0A4R6RAZ0_9HYPH</name>
<evidence type="ECO:0000256" key="2">
    <source>
        <dbReference type="ARBA" id="ARBA00004370"/>
    </source>
</evidence>
<dbReference type="SUPFAM" id="SSF47384">
    <property type="entry name" value="Homodimeric domain of signal transducing histidine kinase"/>
    <property type="match status" value="1"/>
</dbReference>
<dbReference type="PRINTS" id="PR00344">
    <property type="entry name" value="BCTRLSENSOR"/>
</dbReference>
<dbReference type="InterPro" id="IPR004358">
    <property type="entry name" value="Sig_transdc_His_kin-like_C"/>
</dbReference>
<evidence type="ECO:0000259" key="13">
    <source>
        <dbReference type="PROSITE" id="PS50885"/>
    </source>
</evidence>
<dbReference type="EC" id="2.7.13.3" evidence="3"/>
<dbReference type="PANTHER" id="PTHR45436:SF8">
    <property type="entry name" value="HISTIDINE KINASE"/>
    <property type="match status" value="1"/>
</dbReference>
<feature type="transmembrane region" description="Helical" evidence="11">
    <location>
        <begin position="177"/>
        <end position="196"/>
    </location>
</feature>
<protein>
    <recommendedName>
        <fullName evidence="3">histidine kinase</fullName>
        <ecNumber evidence="3">2.7.13.3</ecNumber>
    </recommendedName>
</protein>
<dbReference type="Proteomes" id="UP000294547">
    <property type="component" value="Unassembled WGS sequence"/>
</dbReference>
<organism evidence="14 15">
    <name type="scientific">Oharaeibacter diazotrophicus</name>
    <dbReference type="NCBI Taxonomy" id="1920512"/>
    <lineage>
        <taxon>Bacteria</taxon>
        <taxon>Pseudomonadati</taxon>
        <taxon>Pseudomonadota</taxon>
        <taxon>Alphaproteobacteria</taxon>
        <taxon>Hyphomicrobiales</taxon>
        <taxon>Pleomorphomonadaceae</taxon>
        <taxon>Oharaeibacter</taxon>
    </lineage>
</organism>
<dbReference type="PROSITE" id="PS50885">
    <property type="entry name" value="HAMP"/>
    <property type="match status" value="1"/>
</dbReference>
<comment type="subcellular location">
    <subcellularLocation>
        <location evidence="2">Membrane</location>
    </subcellularLocation>
</comment>
<dbReference type="EMBL" id="SNXY01000009">
    <property type="protein sequence ID" value="TDP83199.1"/>
    <property type="molecule type" value="Genomic_DNA"/>
</dbReference>
<dbReference type="PROSITE" id="PS50109">
    <property type="entry name" value="HIS_KIN"/>
    <property type="match status" value="1"/>
</dbReference>
<dbReference type="CDD" id="cd06225">
    <property type="entry name" value="HAMP"/>
    <property type="match status" value="1"/>
</dbReference>
<dbReference type="InterPro" id="IPR036890">
    <property type="entry name" value="HATPase_C_sf"/>
</dbReference>
<dbReference type="AlphaFoldDB" id="A0A4R6RAZ0"/>
<dbReference type="Gene3D" id="3.30.565.10">
    <property type="entry name" value="Histidine kinase-like ATPase, C-terminal domain"/>
    <property type="match status" value="1"/>
</dbReference>
<dbReference type="GO" id="GO:0000155">
    <property type="term" value="F:phosphorelay sensor kinase activity"/>
    <property type="evidence" value="ECO:0007669"/>
    <property type="project" value="InterPro"/>
</dbReference>
<dbReference type="InterPro" id="IPR036097">
    <property type="entry name" value="HisK_dim/P_sf"/>
</dbReference>
<evidence type="ECO:0000256" key="8">
    <source>
        <dbReference type="ARBA" id="ARBA00022989"/>
    </source>
</evidence>
<dbReference type="InterPro" id="IPR003661">
    <property type="entry name" value="HisK_dim/P_dom"/>
</dbReference>
<dbReference type="Gene3D" id="6.10.340.10">
    <property type="match status" value="1"/>
</dbReference>
<evidence type="ECO:0000256" key="6">
    <source>
        <dbReference type="ARBA" id="ARBA00022692"/>
    </source>
</evidence>
<keyword evidence="7 14" id="KW-0418">Kinase</keyword>
<dbReference type="SUPFAM" id="SSF55874">
    <property type="entry name" value="ATPase domain of HSP90 chaperone/DNA topoisomerase II/histidine kinase"/>
    <property type="match status" value="1"/>
</dbReference>
<dbReference type="CDD" id="cd00082">
    <property type="entry name" value="HisKA"/>
    <property type="match status" value="1"/>
</dbReference>
<dbReference type="CDD" id="cd00075">
    <property type="entry name" value="HATPase"/>
    <property type="match status" value="1"/>
</dbReference>
<evidence type="ECO:0000313" key="14">
    <source>
        <dbReference type="EMBL" id="TDP83199.1"/>
    </source>
</evidence>
<evidence type="ECO:0000259" key="12">
    <source>
        <dbReference type="PROSITE" id="PS50109"/>
    </source>
</evidence>
<evidence type="ECO:0000256" key="10">
    <source>
        <dbReference type="ARBA" id="ARBA00023136"/>
    </source>
</evidence>
<keyword evidence="6 11" id="KW-0812">Transmembrane</keyword>
<dbReference type="Pfam" id="PF02518">
    <property type="entry name" value="HATPase_c"/>
    <property type="match status" value="1"/>
</dbReference>
<dbReference type="Pfam" id="PF00672">
    <property type="entry name" value="HAMP"/>
    <property type="match status" value="1"/>
</dbReference>
<proteinExistence type="predicted"/>
<evidence type="ECO:0000256" key="11">
    <source>
        <dbReference type="SAM" id="Phobius"/>
    </source>
</evidence>
<dbReference type="Gene3D" id="1.10.287.130">
    <property type="match status" value="1"/>
</dbReference>
<keyword evidence="10 11" id="KW-0472">Membrane</keyword>
<evidence type="ECO:0000256" key="9">
    <source>
        <dbReference type="ARBA" id="ARBA00023012"/>
    </source>
</evidence>
<dbReference type="SMART" id="SM00387">
    <property type="entry name" value="HATPase_c"/>
    <property type="match status" value="1"/>
</dbReference>
<evidence type="ECO:0000256" key="4">
    <source>
        <dbReference type="ARBA" id="ARBA00022553"/>
    </source>
</evidence>
<gene>
    <name evidence="14" type="ORF">EDD54_3156</name>
</gene>
<dbReference type="SUPFAM" id="SSF158472">
    <property type="entry name" value="HAMP domain-like"/>
    <property type="match status" value="1"/>
</dbReference>
<feature type="domain" description="Histidine kinase" evidence="12">
    <location>
        <begin position="259"/>
        <end position="478"/>
    </location>
</feature>
<accession>A0A4R6RAZ0</accession>
<dbReference type="PANTHER" id="PTHR45436">
    <property type="entry name" value="SENSOR HISTIDINE KINASE YKOH"/>
    <property type="match status" value="1"/>
</dbReference>
<dbReference type="InterPro" id="IPR003660">
    <property type="entry name" value="HAMP_dom"/>
</dbReference>
<reference evidence="14 15" key="1">
    <citation type="submission" date="2019-03" db="EMBL/GenBank/DDBJ databases">
        <title>Genomic Encyclopedia of Type Strains, Phase IV (KMG-IV): sequencing the most valuable type-strain genomes for metagenomic binning, comparative biology and taxonomic classification.</title>
        <authorList>
            <person name="Goeker M."/>
        </authorList>
    </citation>
    <scope>NUCLEOTIDE SEQUENCE [LARGE SCALE GENOMIC DNA]</scope>
    <source>
        <strain evidence="14 15">DSM 102969</strain>
    </source>
</reference>
<evidence type="ECO:0000256" key="1">
    <source>
        <dbReference type="ARBA" id="ARBA00000085"/>
    </source>
</evidence>
<dbReference type="InterPro" id="IPR050428">
    <property type="entry name" value="TCS_sensor_his_kinase"/>
</dbReference>
<evidence type="ECO:0000256" key="3">
    <source>
        <dbReference type="ARBA" id="ARBA00012438"/>
    </source>
</evidence>
<feature type="transmembrane region" description="Helical" evidence="11">
    <location>
        <begin position="28"/>
        <end position="47"/>
    </location>
</feature>
<keyword evidence="15" id="KW-1185">Reference proteome</keyword>
<dbReference type="GO" id="GO:0005886">
    <property type="term" value="C:plasma membrane"/>
    <property type="evidence" value="ECO:0007669"/>
    <property type="project" value="TreeGrafter"/>
</dbReference>
<dbReference type="SMART" id="SM00304">
    <property type="entry name" value="HAMP"/>
    <property type="match status" value="1"/>
</dbReference>